<feature type="binding site" evidence="10">
    <location>
        <position position="244"/>
    </location>
    <ligand>
        <name>glycerol</name>
        <dbReference type="ChEBI" id="CHEBI:17754"/>
    </ligand>
</feature>
<feature type="binding site" evidence="10">
    <location>
        <position position="165"/>
    </location>
    <ligand>
        <name>glycerol</name>
        <dbReference type="ChEBI" id="CHEBI:17754"/>
    </ligand>
</feature>
<dbReference type="SUPFAM" id="SSF56796">
    <property type="entry name" value="Dehydroquinate synthase-like"/>
    <property type="match status" value="1"/>
</dbReference>
<dbReference type="STRING" id="1235788.C802_00928"/>
<dbReference type="Gene3D" id="1.20.1090.10">
    <property type="entry name" value="Dehydroquinate synthase-like - alpha domain"/>
    <property type="match status" value="1"/>
</dbReference>
<reference evidence="13 14" key="1">
    <citation type="submission" date="2013-04" db="EMBL/GenBank/DDBJ databases">
        <title>The Genome Sequence of Bacteroides massiliensis dnLKV3.</title>
        <authorList>
            <consortium name="The Broad Institute Genomics Platform"/>
            <consortium name="The Broad Institute Genome Sequencing Center for Infectious Disease"/>
            <person name="Earl A."/>
            <person name="Xavier R."/>
            <person name="Kuhn K."/>
            <person name="Stappenbeck T."/>
            <person name="Walker B."/>
            <person name="Young S."/>
            <person name="Zeng Q."/>
            <person name="Gargeya S."/>
            <person name="Fitzgerald M."/>
            <person name="Haas B."/>
            <person name="Abouelleil A."/>
            <person name="Allen A.W."/>
            <person name="Alvarado L."/>
            <person name="Arachchi H.M."/>
            <person name="Berlin A.M."/>
            <person name="Chapman S.B."/>
            <person name="Gainer-Dewar J."/>
            <person name="Goldberg J."/>
            <person name="Griggs A."/>
            <person name="Gujja S."/>
            <person name="Hansen M."/>
            <person name="Howarth C."/>
            <person name="Imamovic A."/>
            <person name="Ireland A."/>
            <person name="Larimer J."/>
            <person name="McCowan C."/>
            <person name="Murphy C."/>
            <person name="Pearson M."/>
            <person name="Poon T.W."/>
            <person name="Priest M."/>
            <person name="Roberts A."/>
            <person name="Saif S."/>
            <person name="Shea T."/>
            <person name="Sisk P."/>
            <person name="Sykes S."/>
            <person name="Wortman J."/>
            <person name="Nusbaum C."/>
            <person name="Birren B."/>
        </authorList>
    </citation>
    <scope>NUCLEOTIDE SEQUENCE [LARGE SCALE GENOMIC DNA]</scope>
    <source>
        <strain evidence="14">dnLKV3</strain>
    </source>
</reference>
<dbReference type="GeneID" id="82155647"/>
<feature type="binding site" evidence="12">
    <location>
        <position position="122"/>
    </location>
    <ligand>
        <name>NAD(+)</name>
        <dbReference type="ChEBI" id="CHEBI:57540"/>
    </ligand>
</feature>
<keyword evidence="4" id="KW-0521">NADP</keyword>
<dbReference type="RefSeq" id="WP_016275362.1">
    <property type="nucleotide sequence ID" value="NZ_CAKOCL010000011.1"/>
</dbReference>
<name>R9IBN6_9BACT</name>
<evidence type="ECO:0000313" key="13">
    <source>
        <dbReference type="EMBL" id="EOS14911.1"/>
    </source>
</evidence>
<comment type="caution">
    <text evidence="13">The sequence shown here is derived from an EMBL/GenBank/DDBJ whole genome shotgun (WGS) entry which is preliminary data.</text>
</comment>
<keyword evidence="1" id="KW-0963">Cytoplasm</keyword>
<proteinExistence type="predicted"/>
<evidence type="ECO:0000256" key="5">
    <source>
        <dbReference type="ARBA" id="ARBA00023002"/>
    </source>
</evidence>
<feature type="binding site" evidence="10">
    <location>
        <position position="261"/>
    </location>
    <ligand>
        <name>glycerol</name>
        <dbReference type="ChEBI" id="CHEBI:17754"/>
    </ligand>
</feature>
<feature type="binding site" evidence="11">
    <location>
        <position position="118"/>
    </location>
    <ligand>
        <name>glycerol</name>
        <dbReference type="ChEBI" id="CHEBI:17754"/>
    </ligand>
</feature>
<gene>
    <name evidence="13" type="ORF">C802_00928</name>
</gene>
<evidence type="ECO:0008006" key="15">
    <source>
        <dbReference type="Google" id="ProtNLM"/>
    </source>
</evidence>
<evidence type="ECO:0000256" key="8">
    <source>
        <dbReference type="ARBA" id="ARBA00023209"/>
    </source>
</evidence>
<dbReference type="Proteomes" id="UP000014200">
    <property type="component" value="Unassembled WGS sequence"/>
</dbReference>
<evidence type="ECO:0000256" key="2">
    <source>
        <dbReference type="ARBA" id="ARBA00022516"/>
    </source>
</evidence>
<dbReference type="PANTHER" id="PTHR43616:SF5">
    <property type="entry name" value="GLYCEROL DEHYDROGENASE 1"/>
    <property type="match status" value="1"/>
</dbReference>
<evidence type="ECO:0000256" key="1">
    <source>
        <dbReference type="ARBA" id="ARBA00022490"/>
    </source>
</evidence>
<keyword evidence="2" id="KW-0444">Lipid biosynthesis</keyword>
<keyword evidence="5" id="KW-0560">Oxidoreductase</keyword>
<dbReference type="OrthoDB" id="9763580at2"/>
<evidence type="ECO:0000313" key="14">
    <source>
        <dbReference type="Proteomes" id="UP000014200"/>
    </source>
</evidence>
<evidence type="ECO:0000256" key="3">
    <source>
        <dbReference type="ARBA" id="ARBA00022723"/>
    </source>
</evidence>
<keyword evidence="6 12" id="KW-0520">NAD</keyword>
<keyword evidence="8" id="KW-0594">Phospholipid biosynthesis</keyword>
<dbReference type="InterPro" id="IPR032837">
    <property type="entry name" value="G1PDH"/>
</dbReference>
<keyword evidence="7" id="KW-0443">Lipid metabolism</keyword>
<dbReference type="PANTHER" id="PTHR43616">
    <property type="entry name" value="GLYCEROL DEHYDROGENASE"/>
    <property type="match status" value="1"/>
</dbReference>
<evidence type="ECO:0000256" key="7">
    <source>
        <dbReference type="ARBA" id="ARBA00023098"/>
    </source>
</evidence>
<keyword evidence="3 10" id="KW-0479">Metal-binding</keyword>
<keyword evidence="9" id="KW-1208">Phospholipid metabolism</keyword>
<dbReference type="GO" id="GO:0016614">
    <property type="term" value="F:oxidoreductase activity, acting on CH-OH group of donors"/>
    <property type="evidence" value="ECO:0007669"/>
    <property type="project" value="InterPro"/>
</dbReference>
<accession>R9IBN6</accession>
<dbReference type="HOGENOM" id="CLU_038362_0_0_10"/>
<dbReference type="InterPro" id="IPR016205">
    <property type="entry name" value="Glycerol_DH"/>
</dbReference>
<evidence type="ECO:0000256" key="11">
    <source>
        <dbReference type="PIRSR" id="PIRSR000112-2"/>
    </source>
</evidence>
<dbReference type="EMBL" id="ASSP01000006">
    <property type="protein sequence ID" value="EOS14911.1"/>
    <property type="molecule type" value="Genomic_DNA"/>
</dbReference>
<dbReference type="AlphaFoldDB" id="R9IBN6"/>
<evidence type="ECO:0000256" key="4">
    <source>
        <dbReference type="ARBA" id="ARBA00022857"/>
    </source>
</evidence>
<sequence>MYYNFIRTPAIVKTGAGILGDIDNLLHVSHLYFSDKVLITQEFLYSVYKDSLERNVFCKVVFVKGGCVDEASVIMEQCKEIDGLLIAFGGGSVLDIVKYCADKMDKPYINIPSALSNDAVYSCVARLNQNGKKKSFGVQPPIGLIVDFDVIRQSPKTLIYAGVADLVSNLSALQDWKLAYHVNHEPINEMAFMLSRQSVVPLFKYTEQDLFSDEFLFELTNGLIVSGLSMIVCGTTRVTSGAEHLISHAIDEYFPERSSIHGLQVGWAHEIINRKYREHGNAEYDISEYFKRMGLDKVIEEHVKWHENEFEQLVPYAIRVRKRFTILNLL</sequence>
<evidence type="ECO:0000256" key="10">
    <source>
        <dbReference type="PIRSR" id="PIRSR000112-1"/>
    </source>
</evidence>
<dbReference type="PIRSF" id="PIRSF000112">
    <property type="entry name" value="Glycerol_dehydrogenase"/>
    <property type="match status" value="1"/>
</dbReference>
<dbReference type="GO" id="GO:0046872">
    <property type="term" value="F:metal ion binding"/>
    <property type="evidence" value="ECO:0007669"/>
    <property type="project" value="UniProtKB-KW"/>
</dbReference>
<keyword evidence="10" id="KW-0862">Zinc</keyword>
<dbReference type="Gene3D" id="3.40.50.1970">
    <property type="match status" value="1"/>
</dbReference>
<protein>
    <recommendedName>
        <fullName evidence="15">Iron-containing alcohol dehydrogenase</fullName>
    </recommendedName>
</protein>
<dbReference type="Pfam" id="PF13685">
    <property type="entry name" value="Fe-ADH_2"/>
    <property type="match status" value="1"/>
</dbReference>
<organism evidence="13 14">
    <name type="scientific">Phocaeicola sartorii</name>
    <dbReference type="NCBI Taxonomy" id="671267"/>
    <lineage>
        <taxon>Bacteria</taxon>
        <taxon>Pseudomonadati</taxon>
        <taxon>Bacteroidota</taxon>
        <taxon>Bacteroidia</taxon>
        <taxon>Bacteroidales</taxon>
        <taxon>Bacteroidaceae</taxon>
        <taxon>Phocaeicola</taxon>
    </lineage>
</organism>
<comment type="cofactor">
    <cofactor evidence="10">
        <name>Zn(2+)</name>
        <dbReference type="ChEBI" id="CHEBI:29105"/>
    </cofactor>
    <text evidence="10">Binds 1 zinc ion per subunit.</text>
</comment>
<dbReference type="GO" id="GO:0008654">
    <property type="term" value="P:phospholipid biosynthetic process"/>
    <property type="evidence" value="ECO:0007669"/>
    <property type="project" value="UniProtKB-KW"/>
</dbReference>
<evidence type="ECO:0000256" key="9">
    <source>
        <dbReference type="ARBA" id="ARBA00023264"/>
    </source>
</evidence>
<evidence type="ECO:0000256" key="12">
    <source>
        <dbReference type="PIRSR" id="PIRSR000112-3"/>
    </source>
</evidence>
<keyword evidence="14" id="KW-1185">Reference proteome</keyword>
<evidence type="ECO:0000256" key="6">
    <source>
        <dbReference type="ARBA" id="ARBA00023027"/>
    </source>
</evidence>
<dbReference type="PATRIC" id="fig|1235788.3.peg.936"/>
<feature type="binding site" evidence="12">
    <location>
        <begin position="91"/>
        <end position="95"/>
    </location>
    <ligand>
        <name>NAD(+)</name>
        <dbReference type="ChEBI" id="CHEBI:57540"/>
    </ligand>
</feature>